<reference evidence="3" key="1">
    <citation type="submission" date="2022-11" db="EMBL/GenBank/DDBJ databases">
        <authorList>
            <person name="Scott C."/>
            <person name="Bruce N."/>
        </authorList>
    </citation>
    <scope>NUCLEOTIDE SEQUENCE</scope>
</reference>
<dbReference type="Proteomes" id="UP000838763">
    <property type="component" value="Unassembled WGS sequence"/>
</dbReference>
<gene>
    <name evidence="3" type="ORF">PPNO1_LOCUS8003</name>
</gene>
<dbReference type="AlphaFoldDB" id="A0A9P1HA49"/>
<evidence type="ECO:0000313" key="3">
    <source>
        <dbReference type="EMBL" id="CAI4218416.1"/>
    </source>
</evidence>
<dbReference type="EMBL" id="CALLCH030000018">
    <property type="protein sequence ID" value="CAI4218416.1"/>
    <property type="molecule type" value="Genomic_DNA"/>
</dbReference>
<keyword evidence="4" id="KW-1185">Reference proteome</keyword>
<accession>A0A9P1HA49</accession>
<dbReference type="OrthoDB" id="5230947at2759"/>
<proteinExistence type="predicted"/>
<evidence type="ECO:0000256" key="1">
    <source>
        <dbReference type="SAM" id="MobiDB-lite"/>
    </source>
</evidence>
<comment type="caution">
    <text evidence="3">The sequence shown here is derived from an EMBL/GenBank/DDBJ whole genome shotgun (WGS) entry which is preliminary data.</text>
</comment>
<name>A0A9P1HA49_9PEZI</name>
<sequence length="230" mass="24617">MGAVVSCIQSVFRGIGRALSTIVSSIGGILHAIINGVVSICNAIISFLTCGYCGRRRSRVGGAGTTRTSGRSPGSLPLPRPPREVRNLIYEFALVEPPVAQAPQRLCKYCPVSTSVVQMPPSTSTTPVVKRAASSPYLWSKNILTAEDDESLIYGVRKVLCDETLAMIRHLAVFGDQELSTAECAYDSFWDCLFTCKNLRTLQIQHGYLPTTATASSASPTSCPTSSPSP</sequence>
<evidence type="ECO:0000256" key="2">
    <source>
        <dbReference type="SAM" id="Phobius"/>
    </source>
</evidence>
<feature type="transmembrane region" description="Helical" evidence="2">
    <location>
        <begin position="29"/>
        <end position="50"/>
    </location>
</feature>
<feature type="region of interest" description="Disordered" evidence="1">
    <location>
        <begin position="60"/>
        <end position="81"/>
    </location>
</feature>
<evidence type="ECO:0000313" key="4">
    <source>
        <dbReference type="Proteomes" id="UP000838763"/>
    </source>
</evidence>
<protein>
    <submittedName>
        <fullName evidence="3">Uncharacterized protein</fullName>
    </submittedName>
</protein>
<keyword evidence="2" id="KW-0812">Transmembrane</keyword>
<feature type="compositionally biased region" description="Low complexity" evidence="1">
    <location>
        <begin position="65"/>
        <end position="77"/>
    </location>
</feature>
<organism evidence="3 4">
    <name type="scientific">Parascedosporium putredinis</name>
    <dbReference type="NCBI Taxonomy" id="1442378"/>
    <lineage>
        <taxon>Eukaryota</taxon>
        <taxon>Fungi</taxon>
        <taxon>Dikarya</taxon>
        <taxon>Ascomycota</taxon>
        <taxon>Pezizomycotina</taxon>
        <taxon>Sordariomycetes</taxon>
        <taxon>Hypocreomycetidae</taxon>
        <taxon>Microascales</taxon>
        <taxon>Microascaceae</taxon>
        <taxon>Parascedosporium</taxon>
    </lineage>
</organism>
<keyword evidence="2" id="KW-1133">Transmembrane helix</keyword>
<keyword evidence="2" id="KW-0472">Membrane</keyword>